<protein>
    <recommendedName>
        <fullName evidence="4">Chromosome segregation protein SMC</fullName>
    </recommendedName>
</protein>
<dbReference type="EMBL" id="CP070608">
    <property type="protein sequence ID" value="QSE98028.1"/>
    <property type="molecule type" value="Genomic_DNA"/>
</dbReference>
<organism evidence="2 3">
    <name type="scientific">Fulvivirga lutea</name>
    <dbReference type="NCBI Taxonomy" id="2810512"/>
    <lineage>
        <taxon>Bacteria</taxon>
        <taxon>Pseudomonadati</taxon>
        <taxon>Bacteroidota</taxon>
        <taxon>Cytophagia</taxon>
        <taxon>Cytophagales</taxon>
        <taxon>Fulvivirgaceae</taxon>
        <taxon>Fulvivirga</taxon>
    </lineage>
</organism>
<reference evidence="2" key="1">
    <citation type="submission" date="2021-02" db="EMBL/GenBank/DDBJ databases">
        <title>Fulvivirga sp. S481 isolated from sea water.</title>
        <authorList>
            <person name="Bae S.S."/>
            <person name="Baek K."/>
        </authorList>
    </citation>
    <scope>NUCLEOTIDE SEQUENCE</scope>
    <source>
        <strain evidence="2">S481</strain>
    </source>
</reference>
<gene>
    <name evidence="2" type="ORF">JR347_02805</name>
</gene>
<dbReference type="PROSITE" id="PS51257">
    <property type="entry name" value="PROKAR_LIPOPROTEIN"/>
    <property type="match status" value="1"/>
</dbReference>
<dbReference type="Proteomes" id="UP000662783">
    <property type="component" value="Chromosome"/>
</dbReference>
<accession>A0A974WM98</accession>
<dbReference type="Gene3D" id="1.10.287.1490">
    <property type="match status" value="1"/>
</dbReference>
<evidence type="ECO:0000313" key="3">
    <source>
        <dbReference type="Proteomes" id="UP000662783"/>
    </source>
</evidence>
<dbReference type="KEGG" id="fuv:JR347_02805"/>
<proteinExistence type="predicted"/>
<dbReference type="RefSeq" id="WP_205722536.1">
    <property type="nucleotide sequence ID" value="NZ_CP070608.1"/>
</dbReference>
<sequence>MKYKLLMSVLVIVAIACGESKEEKEIAALKEKVTSLQSQNTSLRNGDQKLKATLEDYNKFFTEIEKNLAGIDQNKTMVAQLSADMKDKKDVKERIKLRISTIKELVENTRLRILALDRTIAQLRKESGEKSDEIMQMDKQIKGLTKDLIAKDAEIEEMDNSIADLETLYQLEIEKTEELRSILNRAYYIVGTKKELLEKGVITKEGGFIGIGKVKVLNANAPTALFTKIEKDKTSEMMLNAKKAKMITNHADGSFSIAGENGKADKLMISDADEFWKNGNYVVIEVEK</sequence>
<keyword evidence="1" id="KW-0175">Coiled coil</keyword>
<keyword evidence="3" id="KW-1185">Reference proteome</keyword>
<dbReference type="AlphaFoldDB" id="A0A974WM98"/>
<evidence type="ECO:0000313" key="2">
    <source>
        <dbReference type="EMBL" id="QSE98028.1"/>
    </source>
</evidence>
<evidence type="ECO:0000256" key="1">
    <source>
        <dbReference type="SAM" id="Coils"/>
    </source>
</evidence>
<evidence type="ECO:0008006" key="4">
    <source>
        <dbReference type="Google" id="ProtNLM"/>
    </source>
</evidence>
<feature type="coiled-coil region" evidence="1">
    <location>
        <begin position="19"/>
        <end position="46"/>
    </location>
</feature>
<name>A0A974WM98_9BACT</name>